<feature type="domain" description="Exonuclease" evidence="6">
    <location>
        <begin position="33"/>
        <end position="201"/>
    </location>
</feature>
<dbReference type="GO" id="GO:0008408">
    <property type="term" value="F:3'-5' exonuclease activity"/>
    <property type="evidence" value="ECO:0007669"/>
    <property type="project" value="TreeGrafter"/>
</dbReference>
<reference evidence="7 8" key="1">
    <citation type="submission" date="2016-10" db="EMBL/GenBank/DDBJ databases">
        <authorList>
            <person name="de Groot N.N."/>
        </authorList>
    </citation>
    <scope>NUCLEOTIDE SEQUENCE [LARGE SCALE GENOMIC DNA]</scope>
    <source>
        <strain evidence="7 8">DSM 24956</strain>
    </source>
</reference>
<evidence type="ECO:0000256" key="5">
    <source>
        <dbReference type="ARBA" id="ARBA00026073"/>
    </source>
</evidence>
<dbReference type="InterPro" id="IPR012337">
    <property type="entry name" value="RNaseH-like_sf"/>
</dbReference>
<dbReference type="SMART" id="SM00479">
    <property type="entry name" value="EXOIII"/>
    <property type="match status" value="1"/>
</dbReference>
<proteinExistence type="predicted"/>
<dbReference type="PANTHER" id="PTHR30231:SF4">
    <property type="entry name" value="PROTEIN NEN2"/>
    <property type="match status" value="1"/>
</dbReference>
<keyword evidence="2" id="KW-0378">Hydrolase</keyword>
<dbReference type="InterPro" id="IPR013520">
    <property type="entry name" value="Ribonucl_H"/>
</dbReference>
<dbReference type="GO" id="GO:0006260">
    <property type="term" value="P:DNA replication"/>
    <property type="evidence" value="ECO:0007669"/>
    <property type="project" value="InterPro"/>
</dbReference>
<dbReference type="InterPro" id="IPR036397">
    <property type="entry name" value="RNaseH_sf"/>
</dbReference>
<dbReference type="InterPro" id="IPR006054">
    <property type="entry name" value="DnaQ"/>
</dbReference>
<evidence type="ECO:0000256" key="3">
    <source>
        <dbReference type="ARBA" id="ARBA00022839"/>
    </source>
</evidence>
<organism evidence="7 8">
    <name type="scientific">Lutibacter oricola</name>
    <dbReference type="NCBI Taxonomy" id="762486"/>
    <lineage>
        <taxon>Bacteria</taxon>
        <taxon>Pseudomonadati</taxon>
        <taxon>Bacteroidota</taxon>
        <taxon>Flavobacteriia</taxon>
        <taxon>Flavobacteriales</taxon>
        <taxon>Flavobacteriaceae</taxon>
        <taxon>Lutibacter</taxon>
    </lineage>
</organism>
<keyword evidence="1" id="KW-0540">Nuclease</keyword>
<name>A0A1H3FJD5_9FLAO</name>
<evidence type="ECO:0000313" key="8">
    <source>
        <dbReference type="Proteomes" id="UP000199595"/>
    </source>
</evidence>
<dbReference type="GO" id="GO:0003677">
    <property type="term" value="F:DNA binding"/>
    <property type="evidence" value="ECO:0007669"/>
    <property type="project" value="InterPro"/>
</dbReference>
<dbReference type="SUPFAM" id="SSF53098">
    <property type="entry name" value="Ribonuclease H-like"/>
    <property type="match status" value="1"/>
</dbReference>
<dbReference type="RefSeq" id="WP_090125710.1">
    <property type="nucleotide sequence ID" value="NZ_FNNJ01000011.1"/>
</dbReference>
<dbReference type="EMBL" id="FNNJ01000011">
    <property type="protein sequence ID" value="SDX91040.1"/>
    <property type="molecule type" value="Genomic_DNA"/>
</dbReference>
<evidence type="ECO:0000256" key="2">
    <source>
        <dbReference type="ARBA" id="ARBA00022801"/>
    </source>
</evidence>
<dbReference type="Pfam" id="PF00929">
    <property type="entry name" value="RNase_T"/>
    <property type="match status" value="1"/>
</dbReference>
<dbReference type="Proteomes" id="UP000199595">
    <property type="component" value="Unassembled WGS sequence"/>
</dbReference>
<dbReference type="NCBIfam" id="TIGR00573">
    <property type="entry name" value="dnaq"/>
    <property type="match status" value="1"/>
</dbReference>
<keyword evidence="8" id="KW-1185">Reference proteome</keyword>
<evidence type="ECO:0000259" key="6">
    <source>
        <dbReference type="SMART" id="SM00479"/>
    </source>
</evidence>
<evidence type="ECO:0000256" key="4">
    <source>
        <dbReference type="ARBA" id="ARBA00025483"/>
    </source>
</evidence>
<dbReference type="CDD" id="cd06127">
    <property type="entry name" value="DEDDh"/>
    <property type="match status" value="1"/>
</dbReference>
<dbReference type="GO" id="GO:0005829">
    <property type="term" value="C:cytosol"/>
    <property type="evidence" value="ECO:0007669"/>
    <property type="project" value="TreeGrafter"/>
</dbReference>
<protein>
    <submittedName>
        <fullName evidence="7">DNA polymerase-3 subunit epsilon</fullName>
    </submittedName>
</protein>
<dbReference type="PANTHER" id="PTHR30231">
    <property type="entry name" value="DNA POLYMERASE III SUBUNIT EPSILON"/>
    <property type="match status" value="1"/>
</dbReference>
<dbReference type="GO" id="GO:0003887">
    <property type="term" value="F:DNA-directed DNA polymerase activity"/>
    <property type="evidence" value="ECO:0007669"/>
    <property type="project" value="InterPro"/>
</dbReference>
<accession>A0A1H3FJD5</accession>
<dbReference type="Gene3D" id="3.30.420.10">
    <property type="entry name" value="Ribonuclease H-like superfamily/Ribonuclease H"/>
    <property type="match status" value="1"/>
</dbReference>
<dbReference type="FunFam" id="3.30.420.10:FF:000045">
    <property type="entry name" value="3'-5' exonuclease DinG"/>
    <property type="match status" value="1"/>
</dbReference>
<dbReference type="AlphaFoldDB" id="A0A1H3FJD5"/>
<comment type="subunit">
    <text evidence="5">DNA polymerase III contains a core (composed of alpha, epsilon and theta chains) that associates with a tau subunit. This core dimerizes to form the POLIII' complex. PolIII' associates with the gamma complex (composed of gamma, delta, delta', psi and chi chains) and with the beta chain to form the complete DNA polymerase III complex.</text>
</comment>
<evidence type="ECO:0000256" key="1">
    <source>
        <dbReference type="ARBA" id="ARBA00022722"/>
    </source>
</evidence>
<sequence length="220" mass="25429">MLSFFKRKTYPKYFKKYLNSFKNKKPKSINKTRFVVFDTETTGLDTNTDRILSIGAIAINNGIIDVADSFEIYLKQDQFNADTVEIHGILKEGNIEKISEEKAIEHFINYLKNAVLIAHHAAFDVKMINSILKRMNLQKLKNKSIDTGILYKKLEGKQNDHFSLDKLCEEFNIPLHDRHTASGDAYITAILFLKIISKLKQQRLLHYSDLFRTNNSKGLL</sequence>
<dbReference type="OrthoDB" id="9803913at2"/>
<gene>
    <name evidence="7" type="ORF">SAMN05444411_11174</name>
</gene>
<evidence type="ECO:0000313" key="7">
    <source>
        <dbReference type="EMBL" id="SDX91040.1"/>
    </source>
</evidence>
<keyword evidence="3" id="KW-0269">Exonuclease</keyword>
<comment type="function">
    <text evidence="4">DNA polymerase III is a complex, multichain enzyme responsible for most of the replicative synthesis in bacteria. The epsilon subunit contain the editing function and is a proofreading 3'-5' exonuclease.</text>
</comment>
<dbReference type="STRING" id="762486.SAMN05444411_11174"/>